<reference evidence="1 2" key="1">
    <citation type="submission" date="2012-04" db="EMBL/GenBank/DDBJ databases">
        <authorList>
            <person name="Harkins D.M."/>
            <person name="Madupu R."/>
            <person name="Durkin A.S."/>
            <person name="Torralba M."/>
            <person name="Methe B."/>
            <person name="Sutton G.G."/>
            <person name="Nelson K.E."/>
        </authorList>
    </citation>
    <scope>NUCLEOTIDE SEQUENCE [LARGE SCALE GENOMIC DNA]</scope>
    <source>
        <strain evidence="1 2">VK64</strain>
    </source>
</reference>
<evidence type="ECO:0000313" key="1">
    <source>
        <dbReference type="EMBL" id="EIG26787.1"/>
    </source>
</evidence>
<name>I2NLS6_NEISI</name>
<dbReference type="EMBL" id="AJMT01000149">
    <property type="protein sequence ID" value="EIG26787.1"/>
    <property type="molecule type" value="Genomic_DNA"/>
</dbReference>
<protein>
    <submittedName>
        <fullName evidence="1">Uncharacterized protein</fullName>
    </submittedName>
</protein>
<evidence type="ECO:0000313" key="2">
    <source>
        <dbReference type="Proteomes" id="UP000004473"/>
    </source>
</evidence>
<comment type="caution">
    <text evidence="1">The sequence shown here is derived from an EMBL/GenBank/DDBJ whole genome shotgun (WGS) entry which is preliminary data.</text>
</comment>
<sequence length="46" mass="5414">MDWARRTFIRLQITQNLESACSLSKLPLSNQTKGRLKSVFRRPLRP</sequence>
<organism evidence="1 2">
    <name type="scientific">Neisseria sicca VK64</name>
    <dbReference type="NCBI Taxonomy" id="1095748"/>
    <lineage>
        <taxon>Bacteria</taxon>
        <taxon>Pseudomonadati</taxon>
        <taxon>Pseudomonadota</taxon>
        <taxon>Betaproteobacteria</taxon>
        <taxon>Neisseriales</taxon>
        <taxon>Neisseriaceae</taxon>
        <taxon>Neisseria</taxon>
    </lineage>
</organism>
<dbReference type="PATRIC" id="fig|1095748.3.peg.1948"/>
<accession>I2NLS6</accession>
<dbReference type="AlphaFoldDB" id="I2NLS6"/>
<proteinExistence type="predicted"/>
<dbReference type="Proteomes" id="UP000004473">
    <property type="component" value="Unassembled WGS sequence"/>
</dbReference>
<gene>
    <name evidence="1" type="ORF">HMPREF1051_0433</name>
</gene>